<accession>A0A656PM98</accession>
<feature type="domain" description="N-terminal" evidence="1">
    <location>
        <begin position="60"/>
        <end position="100"/>
    </location>
</feature>
<reference evidence="2 3" key="1">
    <citation type="journal article" date="2018" name="Nat. Biotechnol.">
        <title>A standardized bacterial taxonomy based on genome phylogeny substantially revises the tree of life.</title>
        <authorList>
            <person name="Parks D.H."/>
            <person name="Chuvochina M."/>
            <person name="Waite D.W."/>
            <person name="Rinke C."/>
            <person name="Skarshewski A."/>
            <person name="Chaumeil P.A."/>
            <person name="Hugenholtz P."/>
        </authorList>
    </citation>
    <scope>NUCLEOTIDE SEQUENCE [LARGE SCALE GENOMIC DNA]</scope>
    <source>
        <strain evidence="2">UBA12021</strain>
    </source>
</reference>
<dbReference type="GO" id="GO:0003697">
    <property type="term" value="F:single-stranded DNA binding"/>
    <property type="evidence" value="ECO:0007669"/>
    <property type="project" value="InterPro"/>
</dbReference>
<evidence type="ECO:0000313" key="2">
    <source>
        <dbReference type="EMBL" id="HCQ40385.1"/>
    </source>
</evidence>
<gene>
    <name evidence="2" type="ORF">DIU24_01590</name>
</gene>
<dbReference type="Pfam" id="PF08401">
    <property type="entry name" value="ArdcN"/>
    <property type="match status" value="1"/>
</dbReference>
<dbReference type="InterPro" id="IPR013610">
    <property type="entry name" value="ArdC_N"/>
</dbReference>
<protein>
    <recommendedName>
        <fullName evidence="1">N-terminal domain-containing protein</fullName>
    </recommendedName>
</protein>
<dbReference type="Proteomes" id="UP000262056">
    <property type="component" value="Unassembled WGS sequence"/>
</dbReference>
<sequence>MKLSEKAKASLERVIAKFQKGDISAISQVARIQLDPRAPARFWSLSNKVLAFIQAQELDCRGYMQWQQLGRSVKHGSKAVYIVRPLTVKKTKEEDGEKKDYIACIGFSTFPVFAASDTEGNTILPQYQPRHLPPLVDVARKFGISVDYVPVPSDRLGDSDTNGTKIRIGAQDPSVFFHELTHAIHARLSSGLKGGQQVDQEVTAELCATVLMDFYGFRDHSGNAWHYIKHYAQDPLTAITRTLSTVEDVLSVLLEGRAAT</sequence>
<dbReference type="AlphaFoldDB" id="A0A656PM98"/>
<dbReference type="EMBL" id="DQFB01000003">
    <property type="protein sequence ID" value="HCQ40385.1"/>
    <property type="molecule type" value="Genomic_DNA"/>
</dbReference>
<evidence type="ECO:0000313" key="3">
    <source>
        <dbReference type="Proteomes" id="UP000262056"/>
    </source>
</evidence>
<evidence type="ECO:0000259" key="1">
    <source>
        <dbReference type="Pfam" id="PF08401"/>
    </source>
</evidence>
<comment type="caution">
    <text evidence="2">The sequence shown here is derived from an EMBL/GenBank/DDBJ whole genome shotgun (WGS) entry which is preliminary data.</text>
</comment>
<proteinExistence type="predicted"/>
<organism evidence="2 3">
    <name type="scientific">candidate division WWE3 bacterium</name>
    <dbReference type="NCBI Taxonomy" id="2053526"/>
    <lineage>
        <taxon>Bacteria</taxon>
        <taxon>Katanobacteria</taxon>
    </lineage>
</organism>
<name>A0A656PM98_UNCKA</name>